<evidence type="ECO:0000256" key="1">
    <source>
        <dbReference type="ARBA" id="ARBA00004167"/>
    </source>
</evidence>
<evidence type="ECO:0000256" key="7">
    <source>
        <dbReference type="ARBA" id="ARBA00023180"/>
    </source>
</evidence>
<keyword evidence="5" id="KW-1133">Transmembrane helix</keyword>
<keyword evidence="4" id="KW-0812">Transmembrane</keyword>
<dbReference type="GO" id="GO:0035269">
    <property type="term" value="P:protein O-linked glycosylation via mannose"/>
    <property type="evidence" value="ECO:0007669"/>
    <property type="project" value="TreeGrafter"/>
</dbReference>
<dbReference type="PANTHER" id="PTHR20961">
    <property type="entry name" value="GLYCOSYLTRANSFERASE"/>
    <property type="match status" value="1"/>
</dbReference>
<keyword evidence="2" id="KW-0328">Glycosyltransferase</keyword>
<reference evidence="9" key="1">
    <citation type="submission" date="2015-11" db="EMBL/GenBank/DDBJ databases">
        <title>De novo transcriptome assembly of four potential Pierce s Disease insect vectors from Arizona vineyards.</title>
        <authorList>
            <person name="Tassone E.E."/>
        </authorList>
    </citation>
    <scope>NUCLEOTIDE SEQUENCE</scope>
</reference>
<sequence length="585" mass="67518">MKFWLYSSAFVGCCLGVTVLFFNISAMDEFKCIFASCKELERDEPSTSILKKCNFEKECLASSVWCVNRPDGSNLCRFENLYHLPLHQGFFFFFMNEYSVISGVKSIENLKTLELSTVKNHSAFHLKLVIVESSEYLLLHNLVFINDEIFLMKRFKPDNIMHVIHDDILPLYFTYKELCKGNVNVCLSIYKLLFIDDFGKGPYYEWYQSFSHYESIFIVTRDEAICFSRITLGLNPKSVWFQYGFKNVQGPSFKTDLNAIELKQFADFIIHQFHIVKETLPSDQKDSKKVIFLNRKINRRILNESIVVEHIKKMNNKYIVIFNMDLSVNSSKDLISAMQKTNYLIGMHGSAIIMSIFMPQGSNIIELFPFGIQPKFVSPLKALCSLPTIFYNYHSWVNENENNTITHPEYPPLLGGLLHLPLLEQEQIKATKLVPPVECCHNPHYLFKMFQDTIVDESFYSLVFSVLNNITKITLTDEKINEIIQMNMINSWYYPPPVFNLSCDCNEANFIVKWSYPIVSTAKITFNVATSTGITTSGKDTYFDLISESCYKDNTQTNIVKAPISVWVKAIRGNQESVDSHTQCV</sequence>
<dbReference type="InterPro" id="IPR049625">
    <property type="entry name" value="Glyco_transf_61_cat"/>
</dbReference>
<proteinExistence type="predicted"/>
<dbReference type="PANTHER" id="PTHR20961:SF38">
    <property type="entry name" value="PROTEIN O-LINKED-MANNOSE BETA-1,4-N-ACETYLGLUCOSAMINYLTRANSFERASE 2"/>
    <property type="match status" value="1"/>
</dbReference>
<evidence type="ECO:0000256" key="6">
    <source>
        <dbReference type="ARBA" id="ARBA00023136"/>
    </source>
</evidence>
<dbReference type="InterPro" id="IPR007657">
    <property type="entry name" value="Glycosyltransferase_61"/>
</dbReference>
<organism evidence="9">
    <name type="scientific">Graphocephala atropunctata</name>
    <dbReference type="NCBI Taxonomy" id="36148"/>
    <lineage>
        <taxon>Eukaryota</taxon>
        <taxon>Metazoa</taxon>
        <taxon>Ecdysozoa</taxon>
        <taxon>Arthropoda</taxon>
        <taxon>Hexapoda</taxon>
        <taxon>Insecta</taxon>
        <taxon>Pterygota</taxon>
        <taxon>Neoptera</taxon>
        <taxon>Paraneoptera</taxon>
        <taxon>Hemiptera</taxon>
        <taxon>Auchenorrhyncha</taxon>
        <taxon>Membracoidea</taxon>
        <taxon>Cicadellidae</taxon>
        <taxon>Cicadellinae</taxon>
        <taxon>Cicadellini</taxon>
        <taxon>Graphocephala</taxon>
    </lineage>
</organism>
<evidence type="ECO:0000256" key="3">
    <source>
        <dbReference type="ARBA" id="ARBA00022679"/>
    </source>
</evidence>
<evidence type="ECO:0000313" key="9">
    <source>
        <dbReference type="EMBL" id="JAT21382.1"/>
    </source>
</evidence>
<accession>A0A1B6LCJ0</accession>
<evidence type="ECO:0000256" key="5">
    <source>
        <dbReference type="ARBA" id="ARBA00022989"/>
    </source>
</evidence>
<dbReference type="GO" id="GO:0005783">
    <property type="term" value="C:endoplasmic reticulum"/>
    <property type="evidence" value="ECO:0007669"/>
    <property type="project" value="TreeGrafter"/>
</dbReference>
<evidence type="ECO:0000256" key="4">
    <source>
        <dbReference type="ARBA" id="ARBA00022692"/>
    </source>
</evidence>
<keyword evidence="7" id="KW-0325">Glycoprotein</keyword>
<dbReference type="AlphaFoldDB" id="A0A1B6LCJ0"/>
<dbReference type="Pfam" id="PF04577">
    <property type="entry name" value="Glyco_transf_61"/>
    <property type="match status" value="1"/>
</dbReference>
<keyword evidence="6" id="KW-0472">Membrane</keyword>
<feature type="domain" description="Glycosyltransferase 61 catalytic" evidence="8">
    <location>
        <begin position="273"/>
        <end position="365"/>
    </location>
</feature>
<dbReference type="GO" id="GO:0097363">
    <property type="term" value="F:protein O-acetylglucosaminyltransferase activity"/>
    <property type="evidence" value="ECO:0007669"/>
    <property type="project" value="TreeGrafter"/>
</dbReference>
<evidence type="ECO:0000259" key="8">
    <source>
        <dbReference type="Pfam" id="PF04577"/>
    </source>
</evidence>
<keyword evidence="3" id="KW-0808">Transferase</keyword>
<name>A0A1B6LCJ0_9HEMI</name>
<evidence type="ECO:0000256" key="2">
    <source>
        <dbReference type="ARBA" id="ARBA00022676"/>
    </source>
</evidence>
<dbReference type="GO" id="GO:0016020">
    <property type="term" value="C:membrane"/>
    <property type="evidence" value="ECO:0007669"/>
    <property type="project" value="UniProtKB-SubCell"/>
</dbReference>
<protein>
    <recommendedName>
        <fullName evidence="8">Glycosyltransferase 61 catalytic domain-containing protein</fullName>
    </recommendedName>
</protein>
<comment type="subcellular location">
    <subcellularLocation>
        <location evidence="1">Membrane</location>
        <topology evidence="1">Single-pass membrane protein</topology>
    </subcellularLocation>
</comment>
<gene>
    <name evidence="9" type="ORF">g.5441</name>
</gene>
<dbReference type="EMBL" id="GEBQ01018595">
    <property type="protein sequence ID" value="JAT21382.1"/>
    <property type="molecule type" value="Transcribed_RNA"/>
</dbReference>